<dbReference type="SUPFAM" id="SSF47986">
    <property type="entry name" value="DEATH domain"/>
    <property type="match status" value="1"/>
</dbReference>
<evidence type="ECO:0000313" key="2">
    <source>
        <dbReference type="Ensembl" id="ENSGMOP00000060740.1"/>
    </source>
</evidence>
<dbReference type="InterPro" id="IPR002398">
    <property type="entry name" value="Pept_C14"/>
</dbReference>
<evidence type="ECO:0000259" key="1">
    <source>
        <dbReference type="PROSITE" id="PS50209"/>
    </source>
</evidence>
<protein>
    <recommendedName>
        <fullName evidence="1">CARD domain-containing protein</fullName>
    </recommendedName>
</protein>
<reference evidence="2" key="1">
    <citation type="submission" date="2025-08" db="UniProtKB">
        <authorList>
            <consortium name="Ensembl"/>
        </authorList>
    </citation>
    <scope>IDENTIFICATION</scope>
</reference>
<dbReference type="Pfam" id="PF00619">
    <property type="entry name" value="CARD"/>
    <property type="match status" value="1"/>
</dbReference>
<accession>A0A8C5FTU3</accession>
<dbReference type="GO" id="GO:0072557">
    <property type="term" value="C:IPAF inflammasome complex"/>
    <property type="evidence" value="ECO:0007669"/>
    <property type="project" value="TreeGrafter"/>
</dbReference>
<proteinExistence type="predicted"/>
<dbReference type="GO" id="GO:0097169">
    <property type="term" value="C:AIM2 inflammasome complex"/>
    <property type="evidence" value="ECO:0007669"/>
    <property type="project" value="TreeGrafter"/>
</dbReference>
<dbReference type="GO" id="GO:0006508">
    <property type="term" value="P:proteolysis"/>
    <property type="evidence" value="ECO:0007669"/>
    <property type="project" value="InterPro"/>
</dbReference>
<dbReference type="GO" id="GO:0072559">
    <property type="term" value="C:NLRP3 inflammasome complex"/>
    <property type="evidence" value="ECO:0007669"/>
    <property type="project" value="TreeGrafter"/>
</dbReference>
<reference evidence="2" key="2">
    <citation type="submission" date="2025-09" db="UniProtKB">
        <authorList>
            <consortium name="Ensembl"/>
        </authorList>
    </citation>
    <scope>IDENTIFICATION</scope>
</reference>
<dbReference type="PANTHER" id="PTHR47901">
    <property type="entry name" value="CASPASE RECRUITMENT DOMAIN-CONTAINING PROTEIN 18"/>
    <property type="match status" value="1"/>
</dbReference>
<dbReference type="OMA" id="RIMIESM"/>
<evidence type="ECO:0000313" key="3">
    <source>
        <dbReference type="Proteomes" id="UP000694546"/>
    </source>
</evidence>
<dbReference type="PANTHER" id="PTHR47901:SF3">
    <property type="entry name" value="CASPASE-1"/>
    <property type="match status" value="1"/>
</dbReference>
<dbReference type="GO" id="GO:0050727">
    <property type="term" value="P:regulation of inflammatory response"/>
    <property type="evidence" value="ECO:0007669"/>
    <property type="project" value="TreeGrafter"/>
</dbReference>
<sequence>MRYVVGDKVLQRIHSEFVKTVKIAVIKGLLDDLLQQKVFSTEDKDSVMEKGKIKTDMARCLIDMVIRKGERASRIMIESMMKRDPDLCPTLGLIASPAGVGELLP</sequence>
<dbReference type="GO" id="GO:0004197">
    <property type="term" value="F:cysteine-type endopeptidase activity"/>
    <property type="evidence" value="ECO:0007669"/>
    <property type="project" value="InterPro"/>
</dbReference>
<organism evidence="2 3">
    <name type="scientific">Gadus morhua</name>
    <name type="common">Atlantic cod</name>
    <dbReference type="NCBI Taxonomy" id="8049"/>
    <lineage>
        <taxon>Eukaryota</taxon>
        <taxon>Metazoa</taxon>
        <taxon>Chordata</taxon>
        <taxon>Craniata</taxon>
        <taxon>Vertebrata</taxon>
        <taxon>Euteleostomi</taxon>
        <taxon>Actinopterygii</taxon>
        <taxon>Neopterygii</taxon>
        <taxon>Teleostei</taxon>
        <taxon>Neoteleostei</taxon>
        <taxon>Acanthomorphata</taxon>
        <taxon>Zeiogadaria</taxon>
        <taxon>Gadariae</taxon>
        <taxon>Gadiformes</taxon>
        <taxon>Gadoidei</taxon>
        <taxon>Gadidae</taxon>
        <taxon>Gadus</taxon>
    </lineage>
</organism>
<name>A0A8C5FTU3_GADMO</name>
<dbReference type="Proteomes" id="UP000694546">
    <property type="component" value="Chromosome 16"/>
</dbReference>
<keyword evidence="3" id="KW-1185">Reference proteome</keyword>
<dbReference type="Gene3D" id="1.10.533.10">
    <property type="entry name" value="Death Domain, Fas"/>
    <property type="match status" value="1"/>
</dbReference>
<dbReference type="Ensembl" id="ENSGMOT00000053316.1">
    <property type="protein sequence ID" value="ENSGMOP00000060740.1"/>
    <property type="gene ID" value="ENSGMOG00000028162.1"/>
</dbReference>
<dbReference type="PROSITE" id="PS50209">
    <property type="entry name" value="CARD"/>
    <property type="match status" value="1"/>
</dbReference>
<feature type="domain" description="CARD" evidence="1">
    <location>
        <begin position="8"/>
        <end position="87"/>
    </location>
</feature>
<dbReference type="InterPro" id="IPR011029">
    <property type="entry name" value="DEATH-like_dom_sf"/>
</dbReference>
<dbReference type="GeneTree" id="ENSGT01030000239933"/>
<dbReference type="InterPro" id="IPR001315">
    <property type="entry name" value="CARD"/>
</dbReference>
<dbReference type="AlphaFoldDB" id="A0A8C5FTU3"/>
<dbReference type="GO" id="GO:0042981">
    <property type="term" value="P:regulation of apoptotic process"/>
    <property type="evidence" value="ECO:0007669"/>
    <property type="project" value="InterPro"/>
</dbReference>